<dbReference type="Proteomes" id="UP000027222">
    <property type="component" value="Unassembled WGS sequence"/>
</dbReference>
<gene>
    <name evidence="2" type="ORF">GALMADRAFT_144273</name>
</gene>
<dbReference type="AlphaFoldDB" id="A0A067SVH7"/>
<accession>A0A067SVH7</accession>
<evidence type="ECO:0000256" key="1">
    <source>
        <dbReference type="SAM" id="MobiDB-lite"/>
    </source>
</evidence>
<dbReference type="HOGENOM" id="CLU_027732_2_0_1"/>
<proteinExistence type="predicted"/>
<dbReference type="OrthoDB" id="3171948at2759"/>
<protein>
    <recommendedName>
        <fullName evidence="4">F-box domain-containing protein</fullName>
    </recommendedName>
</protein>
<organism evidence="2 3">
    <name type="scientific">Galerina marginata (strain CBS 339.88)</name>
    <dbReference type="NCBI Taxonomy" id="685588"/>
    <lineage>
        <taxon>Eukaryota</taxon>
        <taxon>Fungi</taxon>
        <taxon>Dikarya</taxon>
        <taxon>Basidiomycota</taxon>
        <taxon>Agaricomycotina</taxon>
        <taxon>Agaricomycetes</taxon>
        <taxon>Agaricomycetidae</taxon>
        <taxon>Agaricales</taxon>
        <taxon>Agaricineae</taxon>
        <taxon>Strophariaceae</taxon>
        <taxon>Galerina</taxon>
    </lineage>
</organism>
<dbReference type="STRING" id="685588.A0A067SVH7"/>
<keyword evidence="3" id="KW-1185">Reference proteome</keyword>
<feature type="region of interest" description="Disordered" evidence="1">
    <location>
        <begin position="452"/>
        <end position="473"/>
    </location>
</feature>
<sequence>MREVSLINLPVELHTSILMFLLSLSRKPSAGATEIALLLGFTPPPGPDLVVWEWKEHDTRSGTLFPFNVSRVCKLWHDILARIPECWTRVVFDLVSYPDLFLDAFTWSRNLENIEVVVFSSSEYTADVDEEREKRRVSAIAQALQPHVHRCQSITFDIIYSSSLPPPSVFFLQDAPNLQQLILECRVDNFDLTSHVPSPNLEGVRLPFATSFTKLWKLSLPGFWLIDMPLSTPDSEWLNKLDSSKMDVAIANFEFPQTGQYSLTNFLHCLCQLKEPNSISFQSLSLSYGYCGDNFNSLHSANLTYAISSNIHFTTVSEGFLAHLYSIADIVSDEILSFEDCAIPNISHLQYVRYIHLENIVDDQGQSLRNILAAWEGTSLSIQSCSSFDDTFLSWLSSVQEYIRIDTEGNRVLIKAFPAENLTSLRITDCVNFTAPALMEVVKSRSDSHLELEESGLDRPPYTSPRDSLSVTGRGPPFTLGNVSLDWLYKKSDYIKVNWHTENDEEEEQWYANG</sequence>
<dbReference type="EMBL" id="KL142395">
    <property type="protein sequence ID" value="KDR70778.1"/>
    <property type="molecule type" value="Genomic_DNA"/>
</dbReference>
<evidence type="ECO:0008006" key="4">
    <source>
        <dbReference type="Google" id="ProtNLM"/>
    </source>
</evidence>
<name>A0A067SVH7_GALM3</name>
<evidence type="ECO:0000313" key="3">
    <source>
        <dbReference type="Proteomes" id="UP000027222"/>
    </source>
</evidence>
<reference evidence="3" key="1">
    <citation type="journal article" date="2014" name="Proc. Natl. Acad. Sci. U.S.A.">
        <title>Extensive sampling of basidiomycete genomes demonstrates inadequacy of the white-rot/brown-rot paradigm for wood decay fungi.</title>
        <authorList>
            <person name="Riley R."/>
            <person name="Salamov A.A."/>
            <person name="Brown D.W."/>
            <person name="Nagy L.G."/>
            <person name="Floudas D."/>
            <person name="Held B.W."/>
            <person name="Levasseur A."/>
            <person name="Lombard V."/>
            <person name="Morin E."/>
            <person name="Otillar R."/>
            <person name="Lindquist E.A."/>
            <person name="Sun H."/>
            <person name="LaButti K.M."/>
            <person name="Schmutz J."/>
            <person name="Jabbour D."/>
            <person name="Luo H."/>
            <person name="Baker S.E."/>
            <person name="Pisabarro A.G."/>
            <person name="Walton J.D."/>
            <person name="Blanchette R.A."/>
            <person name="Henrissat B."/>
            <person name="Martin F."/>
            <person name="Cullen D."/>
            <person name="Hibbett D.S."/>
            <person name="Grigoriev I.V."/>
        </authorList>
    </citation>
    <scope>NUCLEOTIDE SEQUENCE [LARGE SCALE GENOMIC DNA]</scope>
    <source>
        <strain evidence="3">CBS 339.88</strain>
    </source>
</reference>
<evidence type="ECO:0000313" key="2">
    <source>
        <dbReference type="EMBL" id="KDR70778.1"/>
    </source>
</evidence>